<dbReference type="CDD" id="cd12148">
    <property type="entry name" value="fungal_TF_MHR"/>
    <property type="match status" value="1"/>
</dbReference>
<feature type="region of interest" description="Disordered" evidence="3">
    <location>
        <begin position="133"/>
        <end position="156"/>
    </location>
</feature>
<dbReference type="SUPFAM" id="SSF57701">
    <property type="entry name" value="Zn2/Cys6 DNA-binding domain"/>
    <property type="match status" value="1"/>
</dbReference>
<comment type="caution">
    <text evidence="5">The sequence shown here is derived from an EMBL/GenBank/DDBJ whole genome shotgun (WGS) entry which is preliminary data.</text>
</comment>
<dbReference type="GO" id="GO:0045944">
    <property type="term" value="P:positive regulation of transcription by RNA polymerase II"/>
    <property type="evidence" value="ECO:0007669"/>
    <property type="project" value="TreeGrafter"/>
</dbReference>
<dbReference type="GO" id="GO:0003677">
    <property type="term" value="F:DNA binding"/>
    <property type="evidence" value="ECO:0007669"/>
    <property type="project" value="InterPro"/>
</dbReference>
<dbReference type="AlphaFoldDB" id="A0A9P4LQR0"/>
<evidence type="ECO:0000259" key="4">
    <source>
        <dbReference type="PROSITE" id="PS50048"/>
    </source>
</evidence>
<feature type="domain" description="Zn(2)-C6 fungal-type" evidence="4">
    <location>
        <begin position="26"/>
        <end position="56"/>
    </location>
</feature>
<dbReference type="Proteomes" id="UP000799777">
    <property type="component" value="Unassembled WGS sequence"/>
</dbReference>
<dbReference type="InterPro" id="IPR007219">
    <property type="entry name" value="XnlR_reg_dom"/>
</dbReference>
<dbReference type="GO" id="GO:0008270">
    <property type="term" value="F:zinc ion binding"/>
    <property type="evidence" value="ECO:0007669"/>
    <property type="project" value="InterPro"/>
</dbReference>
<dbReference type="PROSITE" id="PS50048">
    <property type="entry name" value="ZN2_CY6_FUNGAL_2"/>
    <property type="match status" value="1"/>
</dbReference>
<dbReference type="Pfam" id="PF04082">
    <property type="entry name" value="Fungal_trans"/>
    <property type="match status" value="1"/>
</dbReference>
<dbReference type="SMART" id="SM00066">
    <property type="entry name" value="GAL4"/>
    <property type="match status" value="1"/>
</dbReference>
<evidence type="ECO:0000313" key="6">
    <source>
        <dbReference type="Proteomes" id="UP000799777"/>
    </source>
</evidence>
<dbReference type="EMBL" id="ML978169">
    <property type="protein sequence ID" value="KAF2033002.1"/>
    <property type="molecule type" value="Genomic_DNA"/>
</dbReference>
<protein>
    <recommendedName>
        <fullName evidence="4">Zn(2)-C6 fungal-type domain-containing protein</fullName>
    </recommendedName>
</protein>
<dbReference type="PANTHER" id="PTHR47655">
    <property type="entry name" value="QUINIC ACID UTILIZATION ACTIVATOR"/>
    <property type="match status" value="1"/>
</dbReference>
<organism evidence="5 6">
    <name type="scientific">Setomelanomma holmii</name>
    <dbReference type="NCBI Taxonomy" id="210430"/>
    <lineage>
        <taxon>Eukaryota</taxon>
        <taxon>Fungi</taxon>
        <taxon>Dikarya</taxon>
        <taxon>Ascomycota</taxon>
        <taxon>Pezizomycotina</taxon>
        <taxon>Dothideomycetes</taxon>
        <taxon>Pleosporomycetidae</taxon>
        <taxon>Pleosporales</taxon>
        <taxon>Pleosporineae</taxon>
        <taxon>Phaeosphaeriaceae</taxon>
        <taxon>Setomelanomma</taxon>
    </lineage>
</organism>
<name>A0A9P4LQR0_9PLEO</name>
<dbReference type="OrthoDB" id="3364175at2759"/>
<dbReference type="PROSITE" id="PS00463">
    <property type="entry name" value="ZN2_CY6_FUNGAL_1"/>
    <property type="match status" value="1"/>
</dbReference>
<keyword evidence="1" id="KW-0479">Metal-binding</keyword>
<proteinExistence type="predicted"/>
<reference evidence="5" key="1">
    <citation type="journal article" date="2020" name="Stud. Mycol.">
        <title>101 Dothideomycetes genomes: a test case for predicting lifestyles and emergence of pathogens.</title>
        <authorList>
            <person name="Haridas S."/>
            <person name="Albert R."/>
            <person name="Binder M."/>
            <person name="Bloem J."/>
            <person name="Labutti K."/>
            <person name="Salamov A."/>
            <person name="Andreopoulos B."/>
            <person name="Baker S."/>
            <person name="Barry K."/>
            <person name="Bills G."/>
            <person name="Bluhm B."/>
            <person name="Cannon C."/>
            <person name="Castanera R."/>
            <person name="Culley D."/>
            <person name="Daum C."/>
            <person name="Ezra D."/>
            <person name="Gonzalez J."/>
            <person name="Henrissat B."/>
            <person name="Kuo A."/>
            <person name="Liang C."/>
            <person name="Lipzen A."/>
            <person name="Lutzoni F."/>
            <person name="Magnuson J."/>
            <person name="Mondo S."/>
            <person name="Nolan M."/>
            <person name="Ohm R."/>
            <person name="Pangilinan J."/>
            <person name="Park H.-J."/>
            <person name="Ramirez L."/>
            <person name="Alfaro M."/>
            <person name="Sun H."/>
            <person name="Tritt A."/>
            <person name="Yoshinaga Y."/>
            <person name="Zwiers L.-H."/>
            <person name="Turgeon B."/>
            <person name="Goodwin S."/>
            <person name="Spatafora J."/>
            <person name="Crous P."/>
            <person name="Grigoriev I."/>
        </authorList>
    </citation>
    <scope>NUCLEOTIDE SEQUENCE</scope>
    <source>
        <strain evidence="5">CBS 110217</strain>
    </source>
</reference>
<dbReference type="InterPro" id="IPR052783">
    <property type="entry name" value="Metabolic/Drug-Res_Regulator"/>
</dbReference>
<evidence type="ECO:0000256" key="3">
    <source>
        <dbReference type="SAM" id="MobiDB-lite"/>
    </source>
</evidence>
<dbReference type="GO" id="GO:0006351">
    <property type="term" value="P:DNA-templated transcription"/>
    <property type="evidence" value="ECO:0007669"/>
    <property type="project" value="InterPro"/>
</dbReference>
<evidence type="ECO:0000256" key="1">
    <source>
        <dbReference type="ARBA" id="ARBA00022723"/>
    </source>
</evidence>
<dbReference type="PANTHER" id="PTHR47655:SF2">
    <property type="entry name" value="QUINIC ACID UTILIZATION ACTIVATOR"/>
    <property type="match status" value="1"/>
</dbReference>
<gene>
    <name evidence="5" type="ORF">EK21DRAFT_59571</name>
</gene>
<dbReference type="GO" id="GO:0000981">
    <property type="term" value="F:DNA-binding transcription factor activity, RNA polymerase II-specific"/>
    <property type="evidence" value="ECO:0007669"/>
    <property type="project" value="InterPro"/>
</dbReference>
<dbReference type="InterPro" id="IPR001138">
    <property type="entry name" value="Zn2Cys6_DnaBD"/>
</dbReference>
<keyword evidence="2" id="KW-0539">Nucleus</keyword>
<sequence length="651" mass="72564">MPLQTQGKRRSAAQDVPVKRFRVSRACDQCRTERSKCDGNQPQCAPCFESKRTCTYTSNPRKRGLPPGYIRTIELALALVYQENPEIEASLITRLGQDHTVLLARDTKESNRLHRSWRRTKFCRELNKTLTGEQEDDRALSSDSDSEPQETKAPFQLSSVQPVMPTARELVTTSPIVHRQPEMQKSMHLEQLTPLPPDSWRLLDIYASYIQCWLPISEKLDVLKLSYSYPAHGLVLGPEIPDSGHHAEMWSIFALASYQEICNGYGNRNHLDSANPDKIYHTAKSLIPNERGKFDLGHVKALLNLALFNLRNSRHDAAWLLVGAASRILPIISSLSPATDPRHQHVLASCYILDSLLALLLDRRPYLNRSDLEGAGKIEEDGLEEWYPWDGHLANGVALPSRSPTLALSSFNRLLEVVDILRNTRQRLNATQSENLSKELVDWKASLVKKTSKSLPLDQATQLNISKVTTNFSTAQASGAAGRAAHSDIADTHTQRASVPSAQYAESIRPSSSSFPQQFNNSIPARHQHGSNPLLQDLLPDMNHSQPAAPVQSFSPLDTEFTSPTMDGYDPSISGDLESFFDELASLHGAKKLQNQPQFMQNLGFAPEVSMADLLATQSGQYSMPMNTSTFGTEHEGEPIQFPLSDYYDAS</sequence>
<dbReference type="InterPro" id="IPR036864">
    <property type="entry name" value="Zn2-C6_fun-type_DNA-bd_sf"/>
</dbReference>
<accession>A0A9P4LQR0</accession>
<evidence type="ECO:0000256" key="2">
    <source>
        <dbReference type="ARBA" id="ARBA00023242"/>
    </source>
</evidence>
<feature type="region of interest" description="Disordered" evidence="3">
    <location>
        <begin position="631"/>
        <end position="651"/>
    </location>
</feature>
<keyword evidence="6" id="KW-1185">Reference proteome</keyword>
<dbReference type="Gene3D" id="4.10.240.10">
    <property type="entry name" value="Zn(2)-C6 fungal-type DNA-binding domain"/>
    <property type="match status" value="1"/>
</dbReference>
<dbReference type="CDD" id="cd00067">
    <property type="entry name" value="GAL4"/>
    <property type="match status" value="1"/>
</dbReference>
<evidence type="ECO:0000313" key="5">
    <source>
        <dbReference type="EMBL" id="KAF2033002.1"/>
    </source>
</evidence>
<dbReference type="Pfam" id="PF00172">
    <property type="entry name" value="Zn_clus"/>
    <property type="match status" value="1"/>
</dbReference>